<accession>A0A0F9IYM1</accession>
<comment type="caution">
    <text evidence="1">The sequence shown here is derived from an EMBL/GenBank/DDBJ whole genome shotgun (WGS) entry which is preliminary data.</text>
</comment>
<gene>
    <name evidence="1" type="ORF">LCGC14_1521840</name>
</gene>
<dbReference type="EMBL" id="LAZR01011299">
    <property type="protein sequence ID" value="KKM62418.1"/>
    <property type="molecule type" value="Genomic_DNA"/>
</dbReference>
<evidence type="ECO:0000313" key="1">
    <source>
        <dbReference type="EMBL" id="KKM62418.1"/>
    </source>
</evidence>
<name>A0A0F9IYM1_9ZZZZ</name>
<reference evidence="1" key="1">
    <citation type="journal article" date="2015" name="Nature">
        <title>Complex archaea that bridge the gap between prokaryotes and eukaryotes.</title>
        <authorList>
            <person name="Spang A."/>
            <person name="Saw J.H."/>
            <person name="Jorgensen S.L."/>
            <person name="Zaremba-Niedzwiedzka K."/>
            <person name="Martijn J."/>
            <person name="Lind A.E."/>
            <person name="van Eijk R."/>
            <person name="Schleper C."/>
            <person name="Guy L."/>
            <person name="Ettema T.J."/>
        </authorList>
    </citation>
    <scope>NUCLEOTIDE SEQUENCE</scope>
</reference>
<dbReference type="AlphaFoldDB" id="A0A0F9IYM1"/>
<protein>
    <submittedName>
        <fullName evidence="1">Uncharacterized protein</fullName>
    </submittedName>
</protein>
<organism evidence="1">
    <name type="scientific">marine sediment metagenome</name>
    <dbReference type="NCBI Taxonomy" id="412755"/>
    <lineage>
        <taxon>unclassified sequences</taxon>
        <taxon>metagenomes</taxon>
        <taxon>ecological metagenomes</taxon>
    </lineage>
</organism>
<proteinExistence type="predicted"/>
<sequence>MPHPEIEALDKASKKGQTSAAISACIASEVRAGRDQQQAIAMCMGMAREKGASVPAPKGGS</sequence>